<organism evidence="8 9">
    <name type="scientific">Gymnopilus junonius</name>
    <name type="common">Spectacular rustgill mushroom</name>
    <name type="synonym">Gymnopilus spectabilis subsp. junonius</name>
    <dbReference type="NCBI Taxonomy" id="109634"/>
    <lineage>
        <taxon>Eukaryota</taxon>
        <taxon>Fungi</taxon>
        <taxon>Dikarya</taxon>
        <taxon>Basidiomycota</taxon>
        <taxon>Agaricomycotina</taxon>
        <taxon>Agaricomycetes</taxon>
        <taxon>Agaricomycetidae</taxon>
        <taxon>Agaricales</taxon>
        <taxon>Agaricineae</taxon>
        <taxon>Hymenogastraceae</taxon>
        <taxon>Gymnopilus</taxon>
    </lineage>
</organism>
<feature type="domain" description="Nucleoporin POM152 N-terminal transmembrane" evidence="4">
    <location>
        <begin position="23"/>
        <end position="107"/>
    </location>
</feature>
<dbReference type="InterPro" id="IPR056543">
    <property type="entry name" value="Ig-like_POM152_9th"/>
</dbReference>
<feature type="region of interest" description="Disordered" evidence="1">
    <location>
        <begin position="244"/>
        <end position="267"/>
    </location>
</feature>
<accession>A0A9P5NY28</accession>
<evidence type="ECO:0000259" key="4">
    <source>
        <dbReference type="Pfam" id="PF24097"/>
    </source>
</evidence>
<feature type="domain" description="Nucleoporin POM152 Ig-like" evidence="5">
    <location>
        <begin position="772"/>
        <end position="855"/>
    </location>
</feature>
<feature type="domain" description="Nucleoporin POM152 Ig-like" evidence="5">
    <location>
        <begin position="454"/>
        <end position="557"/>
    </location>
</feature>
<sequence>MAAPSPPSNKSTTEPFIPEKYLDVPSQRLYYLSLGLLCQSIKFLDFVGTFTSLENPATTCRKWLFFDLAYCVILSQLRIPRLNYSKATVLLQICFLWFLDGIMFGGIRINFHALLGGFMLSSGIPDMPLAYHGYGLRDLIAPLTFGIVTSSSTSRDAHLLGQHTVRMSPISTAHINPDDLNYCISPSLGFVLIPIVMNNTNIAGLKYSVAPLGYHEDVSSKTQVRELTSKDLKHIEQHYHDKYQAISQPNAPSTSDDEYDEYDDETESQALYSKLQQTQSLVHILLSRPGIVRLERVIDTSGSDARLVASETIVVPCPRVEFAEDEGSAREKVRCAGHEPSPQLKINVHGVPPLSLRWLRTINGNQEHLLVEGIEGEHRDGGNRQVISPSLLSQIPSPQDVTIPLTISLEQPGNYFYALDEITDGAGNSVRVGPDAPHPVSESKTTRSFMVLQKPAIAFSHCSIDSPLSLLKNSETSITIKTVRTDTLDAPWDVTLVHRPQGNDIEGNKRSKGWQKMLTIQANQKEVEFLATSQGDYTLVGVRGKSCTGTVLAPETCRVVEKPYPTAKFESESIHECSGDTGISTSIVLHGTPPFQVYYRMQRDKDPAREISKTFNSFRGELSLRPESSGHYTFTFTHVSDANYRKRELDERPIEKVIHPVASADFLDPHGASRGKKMMSTCSGESVQLLVALRGTPPWSLEIQTIGPNSTQTILFSNITDPKWTITVPIPEELRTASGSFEVDLLSVEDASKCKRPVSVPGVEVKVKRTVPTVRFYGKPEERRTTVTENERTSLPLRLTGDGPWRIKYKRASGAILTTTVHDQNSNLQVTEKGTYELLEVGDSQCPGIVTPGASTFTVDWIPRPLARLSLSTPATFETSNGSHILRPICEGVNDHVDLELTGRPPFQIMYNIAQNNEIGGTKIMGQPVFNSIQPHSRFQLQTSTPGRMYYEVKQIGDAAYPLSKSKDRAIPRSERLLFEQQVFIRPTARFRNRNRLNYCFNDPLAHLDPSSNDGMVVLEGTPPFILELSMKNIAASHVVAKTIQIPSNTWRLDIPSYSFTSTGPHLISIEKVTDASNCEQAALDPLFRSIWVDVAETAAIIPFERREDICVGDVTQFQLEGIPPWTIGYKINGKSYTQEAKMSPFSIVQHQSGEFIVSTIAHQQKMCKAAVADLRFRVHDLPSAQVGHGRKIFQDIHEGDQAEITFTLIGEPPFTFTYQRSELAPKKGSTGKVLETHTVSRVHTKEYSIFSALEGTWTVTSISDRYCRYPPAQPDLSGEKQI</sequence>
<dbReference type="Pfam" id="PF24519">
    <property type="entry name" value="Ig-like_Pom152_1"/>
    <property type="match status" value="1"/>
</dbReference>
<evidence type="ECO:0000259" key="6">
    <source>
        <dbReference type="Pfam" id="PF24519"/>
    </source>
</evidence>
<evidence type="ECO:0000256" key="2">
    <source>
        <dbReference type="SAM" id="Phobius"/>
    </source>
</evidence>
<dbReference type="EMBL" id="JADNYJ010000002">
    <property type="protein sequence ID" value="KAF8913149.1"/>
    <property type="molecule type" value="Genomic_DNA"/>
</dbReference>
<keyword evidence="2" id="KW-0472">Membrane</keyword>
<dbReference type="Pfam" id="PF24097">
    <property type="entry name" value="TMD_POM152"/>
    <property type="match status" value="1"/>
</dbReference>
<dbReference type="OrthoDB" id="5529162at2759"/>
<evidence type="ECO:0000259" key="5">
    <source>
        <dbReference type="Pfam" id="PF24312"/>
    </source>
</evidence>
<evidence type="ECO:0000259" key="7">
    <source>
        <dbReference type="Pfam" id="PF24527"/>
    </source>
</evidence>
<evidence type="ECO:0000256" key="1">
    <source>
        <dbReference type="SAM" id="MobiDB-lite"/>
    </source>
</evidence>
<keyword evidence="9" id="KW-1185">Reference proteome</keyword>
<dbReference type="Pfam" id="PF24527">
    <property type="entry name" value="Ig-like_Pom152_9"/>
    <property type="match status" value="1"/>
</dbReference>
<dbReference type="InterPro" id="IPR037701">
    <property type="entry name" value="Pom152"/>
</dbReference>
<protein>
    <recommendedName>
        <fullName evidence="10">Nucleoporin Pom152</fullName>
    </recommendedName>
</protein>
<feature type="domain" description="Nucleoporin POM152 immunoglobulin-like" evidence="3">
    <location>
        <begin position="896"/>
        <end position="965"/>
    </location>
</feature>
<evidence type="ECO:0000313" key="8">
    <source>
        <dbReference type="EMBL" id="KAF8913149.1"/>
    </source>
</evidence>
<dbReference type="GO" id="GO:0006999">
    <property type="term" value="P:nuclear pore organization"/>
    <property type="evidence" value="ECO:0007669"/>
    <property type="project" value="TreeGrafter"/>
</dbReference>
<dbReference type="InterPro" id="IPR056541">
    <property type="entry name" value="Ig-like_POM152"/>
</dbReference>
<gene>
    <name evidence="8" type="ORF">CPB84DRAFT_1760464</name>
</gene>
<evidence type="ECO:0000259" key="3">
    <source>
        <dbReference type="Pfam" id="PF23664"/>
    </source>
</evidence>
<keyword evidence="2" id="KW-0812">Transmembrane</keyword>
<name>A0A9P5NY28_GYMJU</name>
<reference evidence="8" key="1">
    <citation type="submission" date="2020-11" db="EMBL/GenBank/DDBJ databases">
        <authorList>
            <consortium name="DOE Joint Genome Institute"/>
            <person name="Ahrendt S."/>
            <person name="Riley R."/>
            <person name="Andreopoulos W."/>
            <person name="LaButti K."/>
            <person name="Pangilinan J."/>
            <person name="Ruiz-duenas F.J."/>
            <person name="Barrasa J.M."/>
            <person name="Sanchez-Garcia M."/>
            <person name="Camarero S."/>
            <person name="Miyauchi S."/>
            <person name="Serrano A."/>
            <person name="Linde D."/>
            <person name="Babiker R."/>
            <person name="Drula E."/>
            <person name="Ayuso-Fernandez I."/>
            <person name="Pacheco R."/>
            <person name="Padilla G."/>
            <person name="Ferreira P."/>
            <person name="Barriuso J."/>
            <person name="Kellner H."/>
            <person name="Castanera R."/>
            <person name="Alfaro M."/>
            <person name="Ramirez L."/>
            <person name="Pisabarro A.G."/>
            <person name="Kuo A."/>
            <person name="Tritt A."/>
            <person name="Lipzen A."/>
            <person name="He G."/>
            <person name="Yan M."/>
            <person name="Ng V."/>
            <person name="Cullen D."/>
            <person name="Martin F."/>
            <person name="Rosso M.-N."/>
            <person name="Henrissat B."/>
            <person name="Hibbett D."/>
            <person name="Martinez A.T."/>
            <person name="Grigoriev I.V."/>
        </authorList>
    </citation>
    <scope>NUCLEOTIDE SEQUENCE</scope>
    <source>
        <strain evidence="8">AH 44721</strain>
    </source>
</reference>
<feature type="domain" description="Nucleoporin POM152 immunoglobulin-like" evidence="3">
    <location>
        <begin position="562"/>
        <end position="663"/>
    </location>
</feature>
<dbReference type="GO" id="GO:0006606">
    <property type="term" value="P:protein import into nucleus"/>
    <property type="evidence" value="ECO:0007669"/>
    <property type="project" value="TreeGrafter"/>
</dbReference>
<evidence type="ECO:0000313" key="9">
    <source>
        <dbReference type="Proteomes" id="UP000724874"/>
    </source>
</evidence>
<dbReference type="InterPro" id="IPR056542">
    <property type="entry name" value="Ig-like_POM152_1st"/>
</dbReference>
<comment type="caution">
    <text evidence="8">The sequence shown here is derived from an EMBL/GenBank/DDBJ whole genome shotgun (WGS) entry which is preliminary data.</text>
</comment>
<dbReference type="GO" id="GO:0070762">
    <property type="term" value="C:nuclear pore transmembrane ring"/>
    <property type="evidence" value="ECO:0007669"/>
    <property type="project" value="TreeGrafter"/>
</dbReference>
<feature type="transmembrane region" description="Helical" evidence="2">
    <location>
        <begin position="87"/>
        <end position="107"/>
    </location>
</feature>
<dbReference type="Pfam" id="PF23664">
    <property type="entry name" value="Ig_Pom152"/>
    <property type="match status" value="2"/>
</dbReference>
<feature type="domain" description="Nucleoporin POM152 ninth Ig-like" evidence="7">
    <location>
        <begin position="1100"/>
        <end position="1172"/>
    </location>
</feature>
<evidence type="ECO:0008006" key="10">
    <source>
        <dbReference type="Google" id="ProtNLM"/>
    </source>
</evidence>
<feature type="compositionally biased region" description="Acidic residues" evidence="1">
    <location>
        <begin position="255"/>
        <end position="267"/>
    </location>
</feature>
<feature type="domain" description="Nucleoporin POM152 first Ig-like" evidence="6">
    <location>
        <begin position="172"/>
        <end position="314"/>
    </location>
</feature>
<dbReference type="Pfam" id="PF24312">
    <property type="entry name" value="Ig-like_POM152"/>
    <property type="match status" value="2"/>
</dbReference>
<dbReference type="GO" id="GO:0017056">
    <property type="term" value="F:structural constituent of nuclear pore"/>
    <property type="evidence" value="ECO:0007669"/>
    <property type="project" value="InterPro"/>
</dbReference>
<dbReference type="Proteomes" id="UP000724874">
    <property type="component" value="Unassembled WGS sequence"/>
</dbReference>
<dbReference type="InterPro" id="IPR056544">
    <property type="entry name" value="Ig_POM152"/>
</dbReference>
<proteinExistence type="predicted"/>
<dbReference type="InterPro" id="IPR056540">
    <property type="entry name" value="TMD_POM152"/>
</dbReference>
<dbReference type="PANTHER" id="PTHR28206">
    <property type="entry name" value="NUCLEOPORIN POM152"/>
    <property type="match status" value="1"/>
</dbReference>
<keyword evidence="2" id="KW-1133">Transmembrane helix</keyword>
<dbReference type="PANTHER" id="PTHR28206:SF1">
    <property type="entry name" value="NUCLEOPORIN POM152"/>
    <property type="match status" value="1"/>
</dbReference>